<dbReference type="Gene3D" id="2.40.128.90">
    <property type="entry name" value="OMPT-like"/>
    <property type="match status" value="1"/>
</dbReference>
<dbReference type="InterPro" id="IPR053724">
    <property type="entry name" value="OMP_A26_sf"/>
</dbReference>
<feature type="domain" description="Protochlamydia outer membrane protein" evidence="2">
    <location>
        <begin position="36"/>
        <end position="294"/>
    </location>
</feature>
<accession>A0A1D7QIC4</accession>
<protein>
    <recommendedName>
        <fullName evidence="2">Protochlamydia outer membrane protein domain-containing protein</fullName>
    </recommendedName>
</protein>
<feature type="chain" id="PRO_5009098642" description="Protochlamydia outer membrane protein domain-containing protein" evidence="1">
    <location>
        <begin position="20"/>
        <end position="294"/>
    </location>
</feature>
<keyword evidence="1" id="KW-0732">Signal</keyword>
<sequence>MKKITYTLILLFTHFYVFAQSSNWKIETSIEQLNHDYNWSIAGNPEGNSPNILSELIWSKLKGPKINLNISRSVYKQFELSFNFSQHCIKQGRAKDTDYLQDNRTDPFFDEDALSNKGQAFDYSLFLKYEIPAGRFLKLKPYIGAAYFDKKLYLLDFPGTLNDPPLNSTYKNRWKGGVLGIETGYQLNKLLLILNLAAGYYDYLAKARWNLNEKFNQPLSFKQTANSYTLSAGFRAGYSLSKHIAVIMGVEKKYGASYSGIDEAYLSDGEEVRTRFNGAEFNSFGAKAGLEFTF</sequence>
<dbReference type="SUPFAM" id="SSF103515">
    <property type="entry name" value="Autotransporter"/>
    <property type="match status" value="1"/>
</dbReference>
<dbReference type="OrthoDB" id="5566985at2"/>
<reference evidence="3 4" key="1">
    <citation type="submission" date="2016-08" db="EMBL/GenBank/DDBJ databases">
        <authorList>
            <person name="Seilhamer J.J."/>
        </authorList>
    </citation>
    <scope>NUCLEOTIDE SEQUENCE [LARGE SCALE GENOMIC DNA]</scope>
    <source>
        <strain evidence="3 4">DX4</strain>
    </source>
</reference>
<organism evidence="3 4">
    <name type="scientific">Pedobacter steynii</name>
    <dbReference type="NCBI Taxonomy" id="430522"/>
    <lineage>
        <taxon>Bacteria</taxon>
        <taxon>Pseudomonadati</taxon>
        <taxon>Bacteroidota</taxon>
        <taxon>Sphingobacteriia</taxon>
        <taxon>Sphingobacteriales</taxon>
        <taxon>Sphingobacteriaceae</taxon>
        <taxon>Pedobacter</taxon>
    </lineage>
</organism>
<feature type="signal peptide" evidence="1">
    <location>
        <begin position="1"/>
        <end position="19"/>
    </location>
</feature>
<dbReference type="InterPro" id="IPR035163">
    <property type="entry name" value="Pom"/>
</dbReference>
<proteinExistence type="predicted"/>
<evidence type="ECO:0000256" key="1">
    <source>
        <dbReference type="SAM" id="SignalP"/>
    </source>
</evidence>
<dbReference type="RefSeq" id="WP_069380058.1">
    <property type="nucleotide sequence ID" value="NZ_CP017141.1"/>
</dbReference>
<dbReference type="InterPro" id="IPR036709">
    <property type="entry name" value="Autotransporte_beta_dom_sf"/>
</dbReference>
<dbReference type="KEGG" id="psty:BFS30_15135"/>
<dbReference type="Pfam" id="PF17251">
    <property type="entry name" value="Pom"/>
    <property type="match status" value="1"/>
</dbReference>
<dbReference type="EMBL" id="CP017141">
    <property type="protein sequence ID" value="AOM78393.1"/>
    <property type="molecule type" value="Genomic_DNA"/>
</dbReference>
<evidence type="ECO:0000259" key="2">
    <source>
        <dbReference type="Pfam" id="PF17251"/>
    </source>
</evidence>
<evidence type="ECO:0000313" key="4">
    <source>
        <dbReference type="Proteomes" id="UP000094313"/>
    </source>
</evidence>
<name>A0A1D7QIC4_9SPHI</name>
<dbReference type="Proteomes" id="UP000094313">
    <property type="component" value="Chromosome"/>
</dbReference>
<gene>
    <name evidence="3" type="ORF">BFS30_15135</name>
</gene>
<evidence type="ECO:0000313" key="3">
    <source>
        <dbReference type="EMBL" id="AOM78393.1"/>
    </source>
</evidence>
<keyword evidence="4" id="KW-1185">Reference proteome</keyword>
<dbReference type="AlphaFoldDB" id="A0A1D7QIC4"/>